<evidence type="ECO:0000313" key="2">
    <source>
        <dbReference type="EMBL" id="MFD1365197.1"/>
    </source>
</evidence>
<proteinExistence type="predicted"/>
<feature type="region of interest" description="Disordered" evidence="1">
    <location>
        <begin position="30"/>
        <end position="50"/>
    </location>
</feature>
<dbReference type="RefSeq" id="WP_378078435.1">
    <property type="nucleotide sequence ID" value="NZ_JBHTMK010000008.1"/>
</dbReference>
<gene>
    <name evidence="2" type="ORF">ACFQ5G_07575</name>
</gene>
<reference evidence="3" key="1">
    <citation type="journal article" date="2019" name="Int. J. Syst. Evol. Microbiol.">
        <title>The Global Catalogue of Microorganisms (GCM) 10K type strain sequencing project: providing services to taxonomists for standard genome sequencing and annotation.</title>
        <authorList>
            <consortium name="The Broad Institute Genomics Platform"/>
            <consortium name="The Broad Institute Genome Sequencing Center for Infectious Disease"/>
            <person name="Wu L."/>
            <person name="Ma J."/>
        </authorList>
    </citation>
    <scope>NUCLEOTIDE SEQUENCE [LARGE SCALE GENOMIC DNA]</scope>
    <source>
        <strain evidence="3">CCM 7526</strain>
    </source>
</reference>
<accession>A0ABW4A3J3</accession>
<keyword evidence="3" id="KW-1185">Reference proteome</keyword>
<name>A0ABW4A3J3_9ACTN</name>
<sequence>MEERGVEVKRRAAVVLTLLGVVVTAGCTDSDEPSNVGVSASSDPGSTASSMTLEEAYRKLPIDGPANAPINWEKPQEPESEEVLAARRSLALWYWERSSTDWTEIVPIGRFLFTDRFYQQSLAPFADVTNNAKPSSGPLWVKTMGVEKTGTDQARVTFCTDRGHWRDAGVTEVPHNRANLESYVLNYEQTGDGERRWLTDRLIDNAVDRTDQYGAECTKWAQHQS</sequence>
<evidence type="ECO:0000313" key="3">
    <source>
        <dbReference type="Proteomes" id="UP001597183"/>
    </source>
</evidence>
<feature type="compositionally biased region" description="Low complexity" evidence="1">
    <location>
        <begin position="39"/>
        <end position="50"/>
    </location>
</feature>
<dbReference type="PROSITE" id="PS51257">
    <property type="entry name" value="PROKAR_LIPOPROTEIN"/>
    <property type="match status" value="1"/>
</dbReference>
<dbReference type="Proteomes" id="UP001597183">
    <property type="component" value="Unassembled WGS sequence"/>
</dbReference>
<evidence type="ECO:0008006" key="4">
    <source>
        <dbReference type="Google" id="ProtNLM"/>
    </source>
</evidence>
<dbReference type="EMBL" id="JBHTMK010000008">
    <property type="protein sequence ID" value="MFD1365197.1"/>
    <property type="molecule type" value="Genomic_DNA"/>
</dbReference>
<evidence type="ECO:0000256" key="1">
    <source>
        <dbReference type="SAM" id="MobiDB-lite"/>
    </source>
</evidence>
<organism evidence="2 3">
    <name type="scientific">Actinoplanes sichuanensis</name>
    <dbReference type="NCBI Taxonomy" id="512349"/>
    <lineage>
        <taxon>Bacteria</taxon>
        <taxon>Bacillati</taxon>
        <taxon>Actinomycetota</taxon>
        <taxon>Actinomycetes</taxon>
        <taxon>Micromonosporales</taxon>
        <taxon>Micromonosporaceae</taxon>
        <taxon>Actinoplanes</taxon>
    </lineage>
</organism>
<comment type="caution">
    <text evidence="2">The sequence shown here is derived from an EMBL/GenBank/DDBJ whole genome shotgun (WGS) entry which is preliminary data.</text>
</comment>
<protein>
    <recommendedName>
        <fullName evidence="4">Lipoprotein</fullName>
    </recommendedName>
</protein>